<comment type="caution">
    <text evidence="2">The sequence shown here is derived from an EMBL/GenBank/DDBJ whole genome shotgun (WGS) entry which is preliminary data.</text>
</comment>
<evidence type="ECO:0000313" key="3">
    <source>
        <dbReference type="Proteomes" id="UP000051448"/>
    </source>
</evidence>
<proteinExistence type="predicted"/>
<keyword evidence="1" id="KW-0472">Membrane</keyword>
<protein>
    <submittedName>
        <fullName evidence="2">Uncharacterized protein</fullName>
    </submittedName>
</protein>
<organism evidence="2 3">
    <name type="scientific">Liquorilactobacillus hordei DSM 19519</name>
    <dbReference type="NCBI Taxonomy" id="1423759"/>
    <lineage>
        <taxon>Bacteria</taxon>
        <taxon>Bacillati</taxon>
        <taxon>Bacillota</taxon>
        <taxon>Bacilli</taxon>
        <taxon>Lactobacillales</taxon>
        <taxon>Lactobacillaceae</taxon>
        <taxon>Liquorilactobacillus</taxon>
    </lineage>
</organism>
<feature type="transmembrane region" description="Helical" evidence="1">
    <location>
        <begin position="32"/>
        <end position="49"/>
    </location>
</feature>
<dbReference type="PATRIC" id="fig|1423759.3.peg.1145"/>
<dbReference type="Proteomes" id="UP000051448">
    <property type="component" value="Unassembled WGS sequence"/>
</dbReference>
<keyword evidence="3" id="KW-1185">Reference proteome</keyword>
<dbReference type="EMBL" id="AZDX01000003">
    <property type="protein sequence ID" value="KRL08009.1"/>
    <property type="molecule type" value="Genomic_DNA"/>
</dbReference>
<gene>
    <name evidence="2" type="ORF">FC92_GL001081</name>
</gene>
<name>A0A0R1MKJ5_9LACO</name>
<evidence type="ECO:0000256" key="1">
    <source>
        <dbReference type="SAM" id="Phobius"/>
    </source>
</evidence>
<sequence>MGDFSAFKTDDENKAKLEKTLHDVEYKNETRISLFWGLILYSVTLFIVGLRVNSIIGILLCLLIFGVECAEYFYRISKLTILETKEKVIEYAISEYRNIVFITVELIELAVFIYLFIVLLSNL</sequence>
<dbReference type="STRING" id="1423759.FC92_GL001081"/>
<evidence type="ECO:0000313" key="2">
    <source>
        <dbReference type="EMBL" id="KRL08009.1"/>
    </source>
</evidence>
<feature type="transmembrane region" description="Helical" evidence="1">
    <location>
        <begin position="55"/>
        <end position="74"/>
    </location>
</feature>
<accession>A0A0R1MKJ5</accession>
<reference evidence="2 3" key="1">
    <citation type="journal article" date="2015" name="Genome Announc.">
        <title>Expanding the biotechnology potential of lactobacilli through comparative genomics of 213 strains and associated genera.</title>
        <authorList>
            <person name="Sun Z."/>
            <person name="Harris H.M."/>
            <person name="McCann A."/>
            <person name="Guo C."/>
            <person name="Argimon S."/>
            <person name="Zhang W."/>
            <person name="Yang X."/>
            <person name="Jeffery I.B."/>
            <person name="Cooney J.C."/>
            <person name="Kagawa T.F."/>
            <person name="Liu W."/>
            <person name="Song Y."/>
            <person name="Salvetti E."/>
            <person name="Wrobel A."/>
            <person name="Rasinkangas P."/>
            <person name="Parkhill J."/>
            <person name="Rea M.C."/>
            <person name="O'Sullivan O."/>
            <person name="Ritari J."/>
            <person name="Douillard F.P."/>
            <person name="Paul Ross R."/>
            <person name="Yang R."/>
            <person name="Briner A.E."/>
            <person name="Felis G.E."/>
            <person name="de Vos W.M."/>
            <person name="Barrangou R."/>
            <person name="Klaenhammer T.R."/>
            <person name="Caufield P.W."/>
            <person name="Cui Y."/>
            <person name="Zhang H."/>
            <person name="O'Toole P.W."/>
        </authorList>
    </citation>
    <scope>NUCLEOTIDE SEQUENCE [LARGE SCALE GENOMIC DNA]</scope>
    <source>
        <strain evidence="2 3">DSM 19519</strain>
    </source>
</reference>
<keyword evidence="1" id="KW-0812">Transmembrane</keyword>
<dbReference type="AlphaFoldDB" id="A0A0R1MKJ5"/>
<feature type="transmembrane region" description="Helical" evidence="1">
    <location>
        <begin position="95"/>
        <end position="120"/>
    </location>
</feature>
<keyword evidence="1" id="KW-1133">Transmembrane helix</keyword>